<dbReference type="EMBL" id="CP144054">
    <property type="protein sequence ID" value="WWD18151.1"/>
    <property type="molecule type" value="Genomic_DNA"/>
</dbReference>
<dbReference type="OrthoDB" id="2123952at2759"/>
<protein>
    <submittedName>
        <fullName evidence="4">Uncharacterized protein</fullName>
    </submittedName>
</protein>
<reference evidence="4" key="1">
    <citation type="submission" date="2017-08" db="EMBL/GenBank/DDBJ databases">
        <authorList>
            <person name="Cuomo C."/>
            <person name="Billmyre B."/>
            <person name="Heitman J."/>
        </authorList>
    </citation>
    <scope>NUCLEOTIDE SEQUENCE</scope>
    <source>
        <strain evidence="4">CBS 12478</strain>
    </source>
</reference>
<proteinExistence type="predicted"/>
<dbReference type="GO" id="GO:0000981">
    <property type="term" value="F:DNA-binding transcription factor activity, RNA polymerase II-specific"/>
    <property type="evidence" value="ECO:0007669"/>
    <property type="project" value="InterPro"/>
</dbReference>
<feature type="region of interest" description="Disordered" evidence="3">
    <location>
        <begin position="51"/>
        <end position="83"/>
    </location>
</feature>
<feature type="compositionally biased region" description="Low complexity" evidence="3">
    <location>
        <begin position="573"/>
        <end position="582"/>
    </location>
</feature>
<dbReference type="AlphaFoldDB" id="A0A5M6BX05"/>
<organism evidence="4 5">
    <name type="scientific">Kwoniella shandongensis</name>
    <dbReference type="NCBI Taxonomy" id="1734106"/>
    <lineage>
        <taxon>Eukaryota</taxon>
        <taxon>Fungi</taxon>
        <taxon>Dikarya</taxon>
        <taxon>Basidiomycota</taxon>
        <taxon>Agaricomycotina</taxon>
        <taxon>Tremellomycetes</taxon>
        <taxon>Tremellales</taxon>
        <taxon>Cryptococcaceae</taxon>
        <taxon>Kwoniella</taxon>
    </lineage>
</organism>
<dbReference type="GO" id="GO:0006351">
    <property type="term" value="P:DNA-templated transcription"/>
    <property type="evidence" value="ECO:0007669"/>
    <property type="project" value="InterPro"/>
</dbReference>
<dbReference type="GO" id="GO:0003677">
    <property type="term" value="F:DNA binding"/>
    <property type="evidence" value="ECO:0007669"/>
    <property type="project" value="InterPro"/>
</dbReference>
<evidence type="ECO:0000256" key="3">
    <source>
        <dbReference type="SAM" id="MobiDB-lite"/>
    </source>
</evidence>
<dbReference type="RefSeq" id="XP_031859340.1">
    <property type="nucleotide sequence ID" value="XM_032006319.1"/>
</dbReference>
<dbReference type="InterPro" id="IPR050987">
    <property type="entry name" value="AtrR-like"/>
</dbReference>
<gene>
    <name evidence="4" type="ORF">CI109_102600</name>
</gene>
<dbReference type="InterPro" id="IPR036864">
    <property type="entry name" value="Zn2-C6_fun-type_DNA-bd_sf"/>
</dbReference>
<feature type="region of interest" description="Disordered" evidence="3">
    <location>
        <begin position="570"/>
        <end position="601"/>
    </location>
</feature>
<dbReference type="Gene3D" id="4.10.240.10">
    <property type="entry name" value="Zn(2)-C6 fungal-type DNA-binding domain"/>
    <property type="match status" value="1"/>
</dbReference>
<evidence type="ECO:0000313" key="5">
    <source>
        <dbReference type="Proteomes" id="UP000322225"/>
    </source>
</evidence>
<keyword evidence="1" id="KW-0479">Metal-binding</keyword>
<dbReference type="CDD" id="cd00067">
    <property type="entry name" value="GAL4"/>
    <property type="match status" value="1"/>
</dbReference>
<evidence type="ECO:0000256" key="1">
    <source>
        <dbReference type="ARBA" id="ARBA00022723"/>
    </source>
</evidence>
<dbReference type="GO" id="GO:0008270">
    <property type="term" value="F:zinc ion binding"/>
    <property type="evidence" value="ECO:0007669"/>
    <property type="project" value="InterPro"/>
</dbReference>
<name>A0A5M6BX05_9TREE</name>
<dbReference type="SMART" id="SM00066">
    <property type="entry name" value="GAL4"/>
    <property type="match status" value="1"/>
</dbReference>
<dbReference type="Proteomes" id="UP000322225">
    <property type="component" value="Chromosome 4"/>
</dbReference>
<dbReference type="InterPro" id="IPR001138">
    <property type="entry name" value="Zn2Cys6_DnaBD"/>
</dbReference>
<evidence type="ECO:0000256" key="2">
    <source>
        <dbReference type="ARBA" id="ARBA00023242"/>
    </source>
</evidence>
<keyword evidence="2" id="KW-0539">Nucleus</keyword>
<dbReference type="InterPro" id="IPR007219">
    <property type="entry name" value="XnlR_reg_dom"/>
</dbReference>
<keyword evidence="5" id="KW-1185">Reference proteome</keyword>
<dbReference type="CDD" id="cd12148">
    <property type="entry name" value="fungal_TF_MHR"/>
    <property type="match status" value="1"/>
</dbReference>
<dbReference type="PROSITE" id="PS50048">
    <property type="entry name" value="ZN2_CY6_FUNGAL_2"/>
    <property type="match status" value="1"/>
</dbReference>
<dbReference type="Pfam" id="PF00172">
    <property type="entry name" value="Zn_clus"/>
    <property type="match status" value="1"/>
</dbReference>
<dbReference type="GeneID" id="43590477"/>
<accession>A0A5M6BX05</accession>
<evidence type="ECO:0000313" key="4">
    <source>
        <dbReference type="EMBL" id="WWD18151.1"/>
    </source>
</evidence>
<reference evidence="4" key="2">
    <citation type="submission" date="2024-01" db="EMBL/GenBank/DDBJ databases">
        <title>Comparative genomics of Cryptococcus and Kwoniella reveals pathogenesis evolution and contrasting modes of karyotype evolution via chromosome fusion or intercentromeric recombination.</title>
        <authorList>
            <person name="Coelho M.A."/>
            <person name="David-Palma M."/>
            <person name="Shea T."/>
            <person name="Bowers K."/>
            <person name="McGinley-Smith S."/>
            <person name="Mohammad A.W."/>
            <person name="Gnirke A."/>
            <person name="Yurkov A.M."/>
            <person name="Nowrousian M."/>
            <person name="Sun S."/>
            <person name="Cuomo C.A."/>
            <person name="Heitman J."/>
        </authorList>
    </citation>
    <scope>NUCLEOTIDE SEQUENCE</scope>
    <source>
        <strain evidence="4">CBS 12478</strain>
    </source>
</reference>
<dbReference type="PANTHER" id="PTHR46910">
    <property type="entry name" value="TRANSCRIPTION FACTOR PDR1"/>
    <property type="match status" value="1"/>
</dbReference>
<sequence>MSATNGPLKKRRITRACDRCHRGGIKCSAGSDPDVCEPCAAFGSECTYDRPMKRRGPPARSRGSDSDLGISTAGPSPRRSISNSHEGWTYHEIASHEQIDSLIKDYYTIVYPIFPYFHWPTFTSQIRQRLYTRNPAFHAVTMAVCAITSARIRAGACPTLYQPASSSSSSHLSTHHHPSSETFYHASIASFPTDITRATDFNYKRMKVILALLSVQYADIASANAHIGDYLTMCAIDGFHNESRWPAGLNEIEVQERRRLFWSAYQHDVYVATTWNGLIRQREAQSTVLYPAEVDDDDDIAPGGIRPPSHPHQSVSFFKGWNFVTDLYRILEHAVSELRARSQAIDRANPIATLFLRDTLSPGNGPGPNAVLRFVEDMYHALPEDFKTTKEMTGDLEKDRYGHQATNILVTLQTVKMVMAGMAEWSVEQRCTIAGELLDALATVPVSYIRASGALMIHHLAGVGHLLASIICSPISPSAYVHVRTVLLNMADLLATLEPQLGPAGAAPRIRDHVERIDRYMLSATEGTGQRGANANGKGSTALPPQAHSTFTFTADVPVLPAQASNIMPSSYTRTQPQTATRTPERHLGIPNGDYPATESETTTLPPFTADLDAGAGRVPDAYLIAPQDQLLFDSNQTQLQLPDDLFADWPFLFGDYSRVQDGAFDFLAPGGVGGQGLGMGIGLGPGQ</sequence>
<dbReference type="SUPFAM" id="SSF57701">
    <property type="entry name" value="Zn2/Cys6 DNA-binding domain"/>
    <property type="match status" value="1"/>
</dbReference>
<dbReference type="PANTHER" id="PTHR46910:SF18">
    <property type="entry name" value="ZN(II)2CYS6 TRANSCRIPTION FACTOR (EUROFUNG)"/>
    <property type="match status" value="1"/>
</dbReference>
<dbReference type="KEGG" id="ksn:43590477"/>
<dbReference type="Pfam" id="PF04082">
    <property type="entry name" value="Fungal_trans"/>
    <property type="match status" value="1"/>
</dbReference>